<keyword evidence="3" id="KW-1185">Reference proteome</keyword>
<gene>
    <name evidence="2" type="ORF">L227DRAFT_573145</name>
</gene>
<feature type="compositionally biased region" description="Basic and acidic residues" evidence="1">
    <location>
        <begin position="7"/>
        <end position="18"/>
    </location>
</feature>
<proteinExistence type="predicted"/>
<evidence type="ECO:0000256" key="1">
    <source>
        <dbReference type="SAM" id="MobiDB-lite"/>
    </source>
</evidence>
<dbReference type="Proteomes" id="UP000313359">
    <property type="component" value="Unassembled WGS sequence"/>
</dbReference>
<protein>
    <submittedName>
        <fullName evidence="2">Uncharacterized protein</fullName>
    </submittedName>
</protein>
<accession>A0A5C2SFT3</accession>
<sequence>MYFPRRRPLERLPRRMSEEDVEEEYRKKKFGTPGPIDAWLAARIGQGAHTSSSSDSDSDLDSPPASDEVRCTVQLQRVKAPDDDPESIFADPDTFVLHLTTGSHAFEPARRVVLGTYEGYPESLDAPQWAKLPAGVPVVFRASIAAVTDLLKTRCAIPEPGMDAVTALLQSLQAVSLDG</sequence>
<evidence type="ECO:0000313" key="2">
    <source>
        <dbReference type="EMBL" id="RPD62590.1"/>
    </source>
</evidence>
<reference evidence="2" key="1">
    <citation type="journal article" date="2018" name="Genome Biol. Evol.">
        <title>Genomics and development of Lentinus tigrinus, a white-rot wood-decaying mushroom with dimorphic fruiting bodies.</title>
        <authorList>
            <person name="Wu B."/>
            <person name="Xu Z."/>
            <person name="Knudson A."/>
            <person name="Carlson A."/>
            <person name="Chen N."/>
            <person name="Kovaka S."/>
            <person name="LaButti K."/>
            <person name="Lipzen A."/>
            <person name="Pennachio C."/>
            <person name="Riley R."/>
            <person name="Schakwitz W."/>
            <person name="Umezawa K."/>
            <person name="Ohm R.A."/>
            <person name="Grigoriev I.V."/>
            <person name="Nagy L.G."/>
            <person name="Gibbons J."/>
            <person name="Hibbett D."/>
        </authorList>
    </citation>
    <scope>NUCLEOTIDE SEQUENCE [LARGE SCALE GENOMIC DNA]</scope>
    <source>
        <strain evidence="2">ALCF2SS1-6</strain>
    </source>
</reference>
<evidence type="ECO:0000313" key="3">
    <source>
        <dbReference type="Proteomes" id="UP000313359"/>
    </source>
</evidence>
<dbReference type="OrthoDB" id="2749120at2759"/>
<name>A0A5C2SFT3_9APHY</name>
<dbReference type="EMBL" id="ML122258">
    <property type="protein sequence ID" value="RPD62590.1"/>
    <property type="molecule type" value="Genomic_DNA"/>
</dbReference>
<feature type="region of interest" description="Disordered" evidence="1">
    <location>
        <begin position="1"/>
        <end position="69"/>
    </location>
</feature>
<organism evidence="2 3">
    <name type="scientific">Lentinus tigrinus ALCF2SS1-6</name>
    <dbReference type="NCBI Taxonomy" id="1328759"/>
    <lineage>
        <taxon>Eukaryota</taxon>
        <taxon>Fungi</taxon>
        <taxon>Dikarya</taxon>
        <taxon>Basidiomycota</taxon>
        <taxon>Agaricomycotina</taxon>
        <taxon>Agaricomycetes</taxon>
        <taxon>Polyporales</taxon>
        <taxon>Polyporaceae</taxon>
        <taxon>Lentinus</taxon>
    </lineage>
</organism>
<feature type="compositionally biased region" description="Low complexity" evidence="1">
    <location>
        <begin position="51"/>
        <end position="66"/>
    </location>
</feature>
<dbReference type="AlphaFoldDB" id="A0A5C2SFT3"/>